<dbReference type="Gramene" id="PNW80522">
    <property type="protein sequence ID" value="PNW80522"/>
    <property type="gene ID" value="CHLRE_07g320850v5"/>
</dbReference>
<evidence type="ECO:0008006" key="8">
    <source>
        <dbReference type="Google" id="ProtNLM"/>
    </source>
</evidence>
<sequence>MQKDGAGDVCSRFLKGAAISVWQNSFDEASNWTAFAVKPHSLAERFRGKDPQLRLDTCPDFWNRYHEDIQCCRLLGSNSLRLSLEWSRVMPNGPGQVDEAAVQRYNDILDACEGAGLVPMLTLHHFTHPQWFQQLGGFEEEGNIRYFTEWAVTAFKLFRRHMKLVATFNEPTCAAFTGYIAGIHAPGRRGDIATAGRVLLHKLRAHSAAYAAIKSQEGGGDVRVGLVHQQITFEPEGTGALYSASRWTAEWLTHCFGWDVVHDYLMTGRFAWRIPGGRPGHLEVQEPSGRPHVDWLGINYYTRVVLDWRLGFTCRPGEVLTDMGWPVVPEGLYAAIVHCAELGVPLYITETGLADGADDRRAPLISAYWQQVARAVADGYDVRGFFYWTLVDNYEWHLGYNMKFGLFEWLDAPPNAQPHPSAMAQRARAAAATNAAAPKLRPLRIASGPSPLAGASATIVSVTSPSTPKWLHADGDGEEQLQAACTRLAGSLHACAGTGAAASALSSAQVAAAEAACSASCAVSGCRRRLRRGSLELVRRFTATPDELGAAQASLRDTSWPPQELPQELRRPYPSSGGVGVGGVLSGMVVGVAGLLALRPVGRALRSVGRVALSALYVPVLLVGAAWRRAPRVGYGGVSPAAGAAAGRAGGSAGAVLLVMDEVPHGVEGTAV</sequence>
<organism evidence="6 7">
    <name type="scientific">Chlamydomonas reinhardtii</name>
    <name type="common">Chlamydomonas smithii</name>
    <dbReference type="NCBI Taxonomy" id="3055"/>
    <lineage>
        <taxon>Eukaryota</taxon>
        <taxon>Viridiplantae</taxon>
        <taxon>Chlorophyta</taxon>
        <taxon>core chlorophytes</taxon>
        <taxon>Chlorophyceae</taxon>
        <taxon>CS clade</taxon>
        <taxon>Chlamydomonadales</taxon>
        <taxon>Chlamydomonadaceae</taxon>
        <taxon>Chlamydomonas</taxon>
    </lineage>
</organism>
<dbReference type="PRINTS" id="PR00131">
    <property type="entry name" value="GLHYDRLASE1"/>
</dbReference>
<dbReference type="InParanoid" id="A0A2K3DJ14"/>
<dbReference type="Proteomes" id="UP000006906">
    <property type="component" value="Chromosome 7"/>
</dbReference>
<evidence type="ECO:0000313" key="6">
    <source>
        <dbReference type="EMBL" id="PNW80522.1"/>
    </source>
</evidence>
<dbReference type="Pfam" id="PF00232">
    <property type="entry name" value="Glyco_hydro_1"/>
    <property type="match status" value="1"/>
</dbReference>
<keyword evidence="3" id="KW-0326">Glycosidase</keyword>
<dbReference type="RefSeq" id="XP_042922540.1">
    <property type="nucleotide sequence ID" value="XM_043063972.1"/>
</dbReference>
<evidence type="ECO:0000256" key="4">
    <source>
        <dbReference type="RuleBase" id="RU003690"/>
    </source>
</evidence>
<evidence type="ECO:0000256" key="1">
    <source>
        <dbReference type="ARBA" id="ARBA00010838"/>
    </source>
</evidence>
<keyword evidence="7" id="KW-1185">Reference proteome</keyword>
<dbReference type="SUPFAM" id="SSF51445">
    <property type="entry name" value="(Trans)glycosidases"/>
    <property type="match status" value="1"/>
</dbReference>
<evidence type="ECO:0000256" key="3">
    <source>
        <dbReference type="ARBA" id="ARBA00023295"/>
    </source>
</evidence>
<dbReference type="FunCoup" id="A0A2K3DJ14">
    <property type="interactions" value="804"/>
</dbReference>
<dbReference type="STRING" id="3055.A0A2K3DJ14"/>
<keyword evidence="5" id="KW-0472">Membrane</keyword>
<dbReference type="PANTHER" id="PTHR10353">
    <property type="entry name" value="GLYCOSYL HYDROLASE"/>
    <property type="match status" value="1"/>
</dbReference>
<evidence type="ECO:0000313" key="7">
    <source>
        <dbReference type="Proteomes" id="UP000006906"/>
    </source>
</evidence>
<proteinExistence type="inferred from homology"/>
<dbReference type="GO" id="GO:0005975">
    <property type="term" value="P:carbohydrate metabolic process"/>
    <property type="evidence" value="ECO:0007669"/>
    <property type="project" value="InterPro"/>
</dbReference>
<dbReference type="KEGG" id="cre:CHLRE_07g320850v5"/>
<reference evidence="6 7" key="1">
    <citation type="journal article" date="2007" name="Science">
        <title>The Chlamydomonas genome reveals the evolution of key animal and plant functions.</title>
        <authorList>
            <person name="Merchant S.S."/>
            <person name="Prochnik S.E."/>
            <person name="Vallon O."/>
            <person name="Harris E.H."/>
            <person name="Karpowicz S.J."/>
            <person name="Witman G.B."/>
            <person name="Terry A."/>
            <person name="Salamov A."/>
            <person name="Fritz-Laylin L.K."/>
            <person name="Marechal-Drouard L."/>
            <person name="Marshall W.F."/>
            <person name="Qu L.H."/>
            <person name="Nelson D.R."/>
            <person name="Sanderfoot A.A."/>
            <person name="Spalding M.H."/>
            <person name="Kapitonov V.V."/>
            <person name="Ren Q."/>
            <person name="Ferris P."/>
            <person name="Lindquist E."/>
            <person name="Shapiro H."/>
            <person name="Lucas S.M."/>
            <person name="Grimwood J."/>
            <person name="Schmutz J."/>
            <person name="Cardol P."/>
            <person name="Cerutti H."/>
            <person name="Chanfreau G."/>
            <person name="Chen C.L."/>
            <person name="Cognat V."/>
            <person name="Croft M.T."/>
            <person name="Dent R."/>
            <person name="Dutcher S."/>
            <person name="Fernandez E."/>
            <person name="Fukuzawa H."/>
            <person name="Gonzalez-Ballester D."/>
            <person name="Gonzalez-Halphen D."/>
            <person name="Hallmann A."/>
            <person name="Hanikenne M."/>
            <person name="Hippler M."/>
            <person name="Inwood W."/>
            <person name="Jabbari K."/>
            <person name="Kalanon M."/>
            <person name="Kuras R."/>
            <person name="Lefebvre P.A."/>
            <person name="Lemaire S.D."/>
            <person name="Lobanov A.V."/>
            <person name="Lohr M."/>
            <person name="Manuell A."/>
            <person name="Meier I."/>
            <person name="Mets L."/>
            <person name="Mittag M."/>
            <person name="Mittelmeier T."/>
            <person name="Moroney J.V."/>
            <person name="Moseley J."/>
            <person name="Napoli C."/>
            <person name="Nedelcu A.M."/>
            <person name="Niyogi K."/>
            <person name="Novoselov S.V."/>
            <person name="Paulsen I.T."/>
            <person name="Pazour G."/>
            <person name="Purton S."/>
            <person name="Ral J.P."/>
            <person name="Riano-Pachon D.M."/>
            <person name="Riekhof W."/>
            <person name="Rymarquis L."/>
            <person name="Schroda M."/>
            <person name="Stern D."/>
            <person name="Umen J."/>
            <person name="Willows R."/>
            <person name="Wilson N."/>
            <person name="Zimmer S.L."/>
            <person name="Allmer J."/>
            <person name="Balk J."/>
            <person name="Bisova K."/>
            <person name="Chen C.J."/>
            <person name="Elias M."/>
            <person name="Gendler K."/>
            <person name="Hauser C."/>
            <person name="Lamb M.R."/>
            <person name="Ledford H."/>
            <person name="Long J.C."/>
            <person name="Minagawa J."/>
            <person name="Page M.D."/>
            <person name="Pan J."/>
            <person name="Pootakham W."/>
            <person name="Roje S."/>
            <person name="Rose A."/>
            <person name="Stahlberg E."/>
            <person name="Terauchi A.M."/>
            <person name="Yang P."/>
            <person name="Ball S."/>
            <person name="Bowler C."/>
            <person name="Dieckmann C.L."/>
            <person name="Gladyshev V.N."/>
            <person name="Green P."/>
            <person name="Jorgensen R."/>
            <person name="Mayfield S."/>
            <person name="Mueller-Roeber B."/>
            <person name="Rajamani S."/>
            <person name="Sayre R.T."/>
            <person name="Brokstein P."/>
            <person name="Dubchak I."/>
            <person name="Goodstein D."/>
            <person name="Hornick L."/>
            <person name="Huang Y.W."/>
            <person name="Jhaveri J."/>
            <person name="Luo Y."/>
            <person name="Martinez D."/>
            <person name="Ngau W.C."/>
            <person name="Otillar B."/>
            <person name="Poliakov A."/>
            <person name="Porter A."/>
            <person name="Szajkowski L."/>
            <person name="Werner G."/>
            <person name="Zhou K."/>
            <person name="Grigoriev I.V."/>
            <person name="Rokhsar D.S."/>
            <person name="Grossman A.R."/>
        </authorList>
    </citation>
    <scope>NUCLEOTIDE SEQUENCE [LARGE SCALE GENOMIC DNA]</scope>
    <source>
        <strain evidence="7">CC-503</strain>
    </source>
</reference>
<dbReference type="OrthoDB" id="65569at2759"/>
<keyword evidence="2" id="KW-0378">Hydrolase</keyword>
<dbReference type="ExpressionAtlas" id="A0A2K3DJ14">
    <property type="expression patterns" value="differential"/>
</dbReference>
<dbReference type="Gene3D" id="3.20.20.80">
    <property type="entry name" value="Glycosidases"/>
    <property type="match status" value="1"/>
</dbReference>
<comment type="similarity">
    <text evidence="1 4">Belongs to the glycosyl hydrolase 1 family.</text>
</comment>
<keyword evidence="5" id="KW-1133">Transmembrane helix</keyword>
<dbReference type="GO" id="GO:0008422">
    <property type="term" value="F:beta-glucosidase activity"/>
    <property type="evidence" value="ECO:0000318"/>
    <property type="project" value="GO_Central"/>
</dbReference>
<name>A0A2K3DJ14_CHLRE</name>
<dbReference type="PANTHER" id="PTHR10353:SF36">
    <property type="entry name" value="LP05116P"/>
    <property type="match status" value="1"/>
</dbReference>
<dbReference type="EMBL" id="CM008968">
    <property type="protein sequence ID" value="PNW80522.1"/>
    <property type="molecule type" value="Genomic_DNA"/>
</dbReference>
<feature type="transmembrane region" description="Helical" evidence="5">
    <location>
        <begin position="577"/>
        <end position="598"/>
    </location>
</feature>
<dbReference type="PaxDb" id="3055-EDP07102"/>
<keyword evidence="5" id="KW-0812">Transmembrane</keyword>
<evidence type="ECO:0000256" key="2">
    <source>
        <dbReference type="ARBA" id="ARBA00022801"/>
    </source>
</evidence>
<dbReference type="GeneID" id="5726583"/>
<dbReference type="InterPro" id="IPR017853">
    <property type="entry name" value="GH"/>
</dbReference>
<dbReference type="InterPro" id="IPR001360">
    <property type="entry name" value="Glyco_hydro_1"/>
</dbReference>
<dbReference type="AlphaFoldDB" id="A0A2K3DJ14"/>
<gene>
    <name evidence="6" type="ORF">CHLRE_07g320850v5</name>
</gene>
<dbReference type="FunFam" id="3.20.20.80:FF:000462">
    <property type="entry name" value="Predicted protein"/>
    <property type="match status" value="1"/>
</dbReference>
<accession>A0A2K3DJ14</accession>
<protein>
    <recommendedName>
        <fullName evidence="8">Glycoside hydrolase</fullName>
    </recommendedName>
</protein>
<evidence type="ECO:0000256" key="5">
    <source>
        <dbReference type="SAM" id="Phobius"/>
    </source>
</evidence>
<feature type="transmembrane region" description="Helical" evidence="5">
    <location>
        <begin position="610"/>
        <end position="627"/>
    </location>
</feature>